<accession>A0ABQ1FEI6</accession>
<dbReference type="RefSeq" id="WP_189019386.1">
    <property type="nucleotide sequence ID" value="NZ_BMHE01000056.1"/>
</dbReference>
<gene>
    <name evidence="1" type="ORF">GCM10008018_63110</name>
</gene>
<evidence type="ECO:0000313" key="2">
    <source>
        <dbReference type="Proteomes" id="UP000615455"/>
    </source>
</evidence>
<name>A0ABQ1FEI6_9BACL</name>
<keyword evidence="2" id="KW-1185">Reference proteome</keyword>
<dbReference type="Proteomes" id="UP000615455">
    <property type="component" value="Unassembled WGS sequence"/>
</dbReference>
<proteinExistence type="predicted"/>
<reference evidence="2" key="1">
    <citation type="journal article" date="2019" name="Int. J. Syst. Evol. Microbiol.">
        <title>The Global Catalogue of Microorganisms (GCM) 10K type strain sequencing project: providing services to taxonomists for standard genome sequencing and annotation.</title>
        <authorList>
            <consortium name="The Broad Institute Genomics Platform"/>
            <consortium name="The Broad Institute Genome Sequencing Center for Infectious Disease"/>
            <person name="Wu L."/>
            <person name="Ma J."/>
        </authorList>
    </citation>
    <scope>NUCLEOTIDE SEQUENCE [LARGE SCALE GENOMIC DNA]</scope>
    <source>
        <strain evidence="2">CGMCC 1.15043</strain>
    </source>
</reference>
<sequence length="71" mass="7981">MVFRYTDDNNYYVLFLKNNDKTGRKMELSISIYKDGNLEISTTDSALASGKIGARVYANTKAIFDDISVTC</sequence>
<dbReference type="EMBL" id="BMHE01000056">
    <property type="protein sequence ID" value="GGA08868.1"/>
    <property type="molecule type" value="Genomic_DNA"/>
</dbReference>
<evidence type="ECO:0000313" key="1">
    <source>
        <dbReference type="EMBL" id="GGA08868.1"/>
    </source>
</evidence>
<comment type="caution">
    <text evidence="1">The sequence shown here is derived from an EMBL/GenBank/DDBJ whole genome shotgun (WGS) entry which is preliminary data.</text>
</comment>
<protein>
    <submittedName>
        <fullName evidence="1">Uncharacterized protein</fullName>
    </submittedName>
</protein>
<organism evidence="1 2">
    <name type="scientific">Paenibacillus marchantiophytorum</name>
    <dbReference type="NCBI Taxonomy" id="1619310"/>
    <lineage>
        <taxon>Bacteria</taxon>
        <taxon>Bacillati</taxon>
        <taxon>Bacillota</taxon>
        <taxon>Bacilli</taxon>
        <taxon>Bacillales</taxon>
        <taxon>Paenibacillaceae</taxon>
        <taxon>Paenibacillus</taxon>
    </lineage>
</organism>
<dbReference type="Gene3D" id="2.60.120.560">
    <property type="entry name" value="Exo-inulinase, domain 1"/>
    <property type="match status" value="1"/>
</dbReference>